<feature type="domain" description="GHMP kinase N-terminal" evidence="14">
    <location>
        <begin position="67"/>
        <end position="149"/>
    </location>
</feature>
<keyword evidence="6 13" id="KW-0808">Transferase</keyword>
<dbReference type="InterPro" id="IPR014721">
    <property type="entry name" value="Ribsml_uS5_D2-typ_fold_subgr"/>
</dbReference>
<dbReference type="PIRSF" id="PIRSF000676">
    <property type="entry name" value="Homoser_kin"/>
    <property type="match status" value="1"/>
</dbReference>
<dbReference type="Proteomes" id="UP001596108">
    <property type="component" value="Unassembled WGS sequence"/>
</dbReference>
<feature type="binding site" evidence="13">
    <location>
        <begin position="96"/>
        <end position="106"/>
    </location>
    <ligand>
        <name>ATP</name>
        <dbReference type="ChEBI" id="CHEBI:30616"/>
    </ligand>
</feature>
<gene>
    <name evidence="13 16" type="primary">thrB</name>
    <name evidence="16" type="ORF">ACFPQ4_07370</name>
</gene>
<dbReference type="EC" id="2.7.1.39" evidence="3 13"/>
<dbReference type="GO" id="GO:0004413">
    <property type="term" value="F:homoserine kinase activity"/>
    <property type="evidence" value="ECO:0007669"/>
    <property type="project" value="UniProtKB-EC"/>
</dbReference>
<dbReference type="InterPro" id="IPR006204">
    <property type="entry name" value="GHMP_kinase_N_dom"/>
</dbReference>
<evidence type="ECO:0000256" key="1">
    <source>
        <dbReference type="ARBA" id="ARBA00005015"/>
    </source>
</evidence>
<keyword evidence="9 13" id="KW-0418">Kinase</keyword>
<accession>A0ABW0QWB1</accession>
<keyword evidence="7 13" id="KW-0791">Threonine biosynthesis</keyword>
<dbReference type="InterPro" id="IPR006203">
    <property type="entry name" value="GHMP_knse_ATP-bd_CS"/>
</dbReference>
<comment type="subcellular location">
    <subcellularLocation>
        <location evidence="13">Cytoplasm</location>
    </subcellularLocation>
</comment>
<dbReference type="Pfam" id="PF08544">
    <property type="entry name" value="GHMP_kinases_C"/>
    <property type="match status" value="1"/>
</dbReference>
<keyword evidence="10 13" id="KW-0067">ATP-binding</keyword>
<dbReference type="NCBIfam" id="NF002288">
    <property type="entry name" value="PRK01212.1-4"/>
    <property type="match status" value="1"/>
</dbReference>
<keyword evidence="8 13" id="KW-0547">Nucleotide-binding</keyword>
<organism evidence="16 17">
    <name type="scientific">Cohnella yongneupensis</name>
    <dbReference type="NCBI Taxonomy" id="425006"/>
    <lineage>
        <taxon>Bacteria</taxon>
        <taxon>Bacillati</taxon>
        <taxon>Bacillota</taxon>
        <taxon>Bacilli</taxon>
        <taxon>Bacillales</taxon>
        <taxon>Paenibacillaceae</taxon>
        <taxon>Cohnella</taxon>
    </lineage>
</organism>
<comment type="pathway">
    <text evidence="1 13">Amino-acid biosynthesis; L-threonine biosynthesis; L-threonine from L-aspartate: step 4/5.</text>
</comment>
<dbReference type="PANTHER" id="PTHR20861">
    <property type="entry name" value="HOMOSERINE/4-DIPHOSPHOCYTIDYL-2-C-METHYL-D-ERYTHRITOL KINASE"/>
    <property type="match status" value="1"/>
</dbReference>
<dbReference type="EMBL" id="JBHSNC010000024">
    <property type="protein sequence ID" value="MFC5529266.1"/>
    <property type="molecule type" value="Genomic_DNA"/>
</dbReference>
<evidence type="ECO:0000256" key="6">
    <source>
        <dbReference type="ARBA" id="ARBA00022679"/>
    </source>
</evidence>
<evidence type="ECO:0000256" key="13">
    <source>
        <dbReference type="HAMAP-Rule" id="MF_00384"/>
    </source>
</evidence>
<dbReference type="Gene3D" id="3.30.230.10">
    <property type="match status" value="1"/>
</dbReference>
<dbReference type="InterPro" id="IPR020568">
    <property type="entry name" value="Ribosomal_Su5_D2-typ_SF"/>
</dbReference>
<dbReference type="InterPro" id="IPR036554">
    <property type="entry name" value="GHMP_kinase_C_sf"/>
</dbReference>
<evidence type="ECO:0000256" key="12">
    <source>
        <dbReference type="ARBA" id="ARBA00049954"/>
    </source>
</evidence>
<dbReference type="PANTHER" id="PTHR20861:SF1">
    <property type="entry name" value="HOMOSERINE KINASE"/>
    <property type="match status" value="1"/>
</dbReference>
<proteinExistence type="inferred from homology"/>
<evidence type="ECO:0000259" key="15">
    <source>
        <dbReference type="Pfam" id="PF08544"/>
    </source>
</evidence>
<comment type="function">
    <text evidence="12 13">Catalyzes the ATP-dependent phosphorylation of L-homoserine to L-homoserine phosphate.</text>
</comment>
<comment type="similarity">
    <text evidence="2 13">Belongs to the GHMP kinase family. Homoserine kinase subfamily.</text>
</comment>
<evidence type="ECO:0000313" key="16">
    <source>
        <dbReference type="EMBL" id="MFC5529266.1"/>
    </source>
</evidence>
<feature type="domain" description="GHMP kinase C-terminal" evidence="15">
    <location>
        <begin position="212"/>
        <end position="283"/>
    </location>
</feature>
<name>A0ABW0QWB1_9BACL</name>
<evidence type="ECO:0000256" key="2">
    <source>
        <dbReference type="ARBA" id="ARBA00007370"/>
    </source>
</evidence>
<dbReference type="InterPro" id="IPR000870">
    <property type="entry name" value="Homoserine_kinase"/>
</dbReference>
<dbReference type="PRINTS" id="PR00958">
    <property type="entry name" value="HOMSERKINASE"/>
</dbReference>
<evidence type="ECO:0000313" key="17">
    <source>
        <dbReference type="Proteomes" id="UP001596108"/>
    </source>
</evidence>
<keyword evidence="5 13" id="KW-0028">Amino-acid biosynthesis</keyword>
<evidence type="ECO:0000256" key="11">
    <source>
        <dbReference type="ARBA" id="ARBA00049375"/>
    </source>
</evidence>
<dbReference type="NCBIfam" id="TIGR00191">
    <property type="entry name" value="thrB"/>
    <property type="match status" value="1"/>
</dbReference>
<dbReference type="SUPFAM" id="SSF54211">
    <property type="entry name" value="Ribosomal protein S5 domain 2-like"/>
    <property type="match status" value="1"/>
</dbReference>
<evidence type="ECO:0000259" key="14">
    <source>
        <dbReference type="Pfam" id="PF00288"/>
    </source>
</evidence>
<dbReference type="HAMAP" id="MF_00384">
    <property type="entry name" value="Homoser_kinase"/>
    <property type="match status" value="1"/>
</dbReference>
<evidence type="ECO:0000256" key="10">
    <source>
        <dbReference type="ARBA" id="ARBA00022840"/>
    </source>
</evidence>
<evidence type="ECO:0000256" key="3">
    <source>
        <dbReference type="ARBA" id="ARBA00012078"/>
    </source>
</evidence>
<comment type="caution">
    <text evidence="16">The sequence shown here is derived from an EMBL/GenBank/DDBJ whole genome shotgun (WGS) entry which is preliminary data.</text>
</comment>
<dbReference type="Gene3D" id="3.30.70.890">
    <property type="entry name" value="GHMP kinase, C-terminal domain"/>
    <property type="match status" value="1"/>
</dbReference>
<evidence type="ECO:0000256" key="8">
    <source>
        <dbReference type="ARBA" id="ARBA00022741"/>
    </source>
</evidence>
<evidence type="ECO:0000256" key="7">
    <source>
        <dbReference type="ARBA" id="ARBA00022697"/>
    </source>
</evidence>
<comment type="catalytic activity">
    <reaction evidence="11 13">
        <text>L-homoserine + ATP = O-phospho-L-homoserine + ADP + H(+)</text>
        <dbReference type="Rhea" id="RHEA:13985"/>
        <dbReference type="ChEBI" id="CHEBI:15378"/>
        <dbReference type="ChEBI" id="CHEBI:30616"/>
        <dbReference type="ChEBI" id="CHEBI:57476"/>
        <dbReference type="ChEBI" id="CHEBI:57590"/>
        <dbReference type="ChEBI" id="CHEBI:456216"/>
        <dbReference type="EC" id="2.7.1.39"/>
    </reaction>
</comment>
<keyword evidence="17" id="KW-1185">Reference proteome</keyword>
<evidence type="ECO:0000256" key="9">
    <source>
        <dbReference type="ARBA" id="ARBA00022777"/>
    </source>
</evidence>
<dbReference type="Pfam" id="PF00288">
    <property type="entry name" value="GHMP_kinases_N"/>
    <property type="match status" value="1"/>
</dbReference>
<dbReference type="InterPro" id="IPR013750">
    <property type="entry name" value="GHMP_kinase_C_dom"/>
</dbReference>
<evidence type="ECO:0000256" key="4">
    <source>
        <dbReference type="ARBA" id="ARBA00017858"/>
    </source>
</evidence>
<evidence type="ECO:0000256" key="5">
    <source>
        <dbReference type="ARBA" id="ARBA00022605"/>
    </source>
</evidence>
<dbReference type="RefSeq" id="WP_378111138.1">
    <property type="nucleotide sequence ID" value="NZ_JBHSNC010000024.1"/>
</dbReference>
<sequence length="336" mass="35505">MSQHKATIIADRVVVKVPASTANLGPGFDSLGMALSLFAWVSLSPSSATRITLHGDNLDGVPQDKSNLVYEVAQAVFERAGVSIPELDIAIRSDIPLTRGLGSSAAAIIGALVAANALVGDPLSKDELFQMATALEKHPDNVGASLFGGIIVSAWDGTRAEYVRFDPPEGMDVLAAIPQFELSTKKARNVLPESLSFTDAVFNVSHSSLLTAALASGRLDLLRFAMRDRLHQPYRAPLIPGMETILSEAGDHGALAAVLSGAGPTLLLLTESGSESSQELEDFVKRTMKNEGIDVVTSWLAPCLHGPQVRCLSKQQPGFDDAPHHIIKAAEAEVGA</sequence>
<dbReference type="SUPFAM" id="SSF55060">
    <property type="entry name" value="GHMP Kinase, C-terminal domain"/>
    <property type="match status" value="1"/>
</dbReference>
<protein>
    <recommendedName>
        <fullName evidence="4 13">Homoserine kinase</fullName>
        <shortName evidence="13">HK</shortName>
        <shortName evidence="13">HSK</shortName>
        <ecNumber evidence="3 13">2.7.1.39</ecNumber>
    </recommendedName>
</protein>
<reference evidence="17" key="1">
    <citation type="journal article" date="2019" name="Int. J. Syst. Evol. Microbiol.">
        <title>The Global Catalogue of Microorganisms (GCM) 10K type strain sequencing project: providing services to taxonomists for standard genome sequencing and annotation.</title>
        <authorList>
            <consortium name="The Broad Institute Genomics Platform"/>
            <consortium name="The Broad Institute Genome Sequencing Center for Infectious Disease"/>
            <person name="Wu L."/>
            <person name="Ma J."/>
        </authorList>
    </citation>
    <scope>NUCLEOTIDE SEQUENCE [LARGE SCALE GENOMIC DNA]</scope>
    <source>
        <strain evidence="17">CGMCC 1.18578</strain>
    </source>
</reference>
<keyword evidence="13" id="KW-0963">Cytoplasm</keyword>
<dbReference type="PROSITE" id="PS00627">
    <property type="entry name" value="GHMP_KINASES_ATP"/>
    <property type="match status" value="1"/>
</dbReference>